<proteinExistence type="predicted"/>
<accession>A0A7W1XR14</accession>
<keyword evidence="1" id="KW-0540">Nuclease</keyword>
<evidence type="ECO:0000313" key="1">
    <source>
        <dbReference type="EMBL" id="MBA4601541.1"/>
    </source>
</evidence>
<gene>
    <name evidence="1" type="ORF">H2C83_04235</name>
</gene>
<sequence>MTWHHDIETGKLILVPWDLNNAFKHTGGHKFWGQQKLD</sequence>
<organism evidence="1 2">
    <name type="scientific">Thermoactinomyces mirandus</name>
    <dbReference type="NCBI Taxonomy" id="2756294"/>
    <lineage>
        <taxon>Bacteria</taxon>
        <taxon>Bacillati</taxon>
        <taxon>Bacillota</taxon>
        <taxon>Bacilli</taxon>
        <taxon>Bacillales</taxon>
        <taxon>Thermoactinomycetaceae</taxon>
        <taxon>Thermoactinomyces</taxon>
    </lineage>
</organism>
<dbReference type="Proteomes" id="UP000538292">
    <property type="component" value="Unassembled WGS sequence"/>
</dbReference>
<keyword evidence="2" id="KW-1185">Reference proteome</keyword>
<dbReference type="InterPro" id="IPR032869">
    <property type="entry name" value="WHH_dom_containing"/>
</dbReference>
<name>A0A7W1XR14_9BACL</name>
<dbReference type="GO" id="GO:0004519">
    <property type="term" value="F:endonuclease activity"/>
    <property type="evidence" value="ECO:0007669"/>
    <property type="project" value="UniProtKB-KW"/>
</dbReference>
<dbReference type="Pfam" id="PF14414">
    <property type="entry name" value="WHH"/>
    <property type="match status" value="1"/>
</dbReference>
<dbReference type="AlphaFoldDB" id="A0A7W1XR14"/>
<protein>
    <submittedName>
        <fullName evidence="1">HNH endonuclease</fullName>
    </submittedName>
</protein>
<keyword evidence="1" id="KW-0255">Endonuclease</keyword>
<reference evidence="1 2" key="1">
    <citation type="submission" date="2020-07" db="EMBL/GenBank/DDBJ databases">
        <title>Thermoactinomyces phylogeny.</title>
        <authorList>
            <person name="Dunlap C."/>
        </authorList>
    </citation>
    <scope>NUCLEOTIDE SEQUENCE [LARGE SCALE GENOMIC DNA]</scope>
    <source>
        <strain evidence="1 2">AMNI-1</strain>
    </source>
</reference>
<dbReference type="EMBL" id="JACEOL010000010">
    <property type="protein sequence ID" value="MBA4601541.1"/>
    <property type="molecule type" value="Genomic_DNA"/>
</dbReference>
<evidence type="ECO:0000313" key="2">
    <source>
        <dbReference type="Proteomes" id="UP000538292"/>
    </source>
</evidence>
<comment type="caution">
    <text evidence="1">The sequence shown here is derived from an EMBL/GenBank/DDBJ whole genome shotgun (WGS) entry which is preliminary data.</text>
</comment>
<keyword evidence="1" id="KW-0378">Hydrolase</keyword>